<reference evidence="1 2" key="1">
    <citation type="submission" date="2019-06" db="EMBL/GenBank/DDBJ databases">
        <title>Sequencing the genomes of 1000 actinobacteria strains.</title>
        <authorList>
            <person name="Klenk H.-P."/>
        </authorList>
    </citation>
    <scope>NUCLEOTIDE SEQUENCE [LARGE SCALE GENOMIC DNA]</scope>
    <source>
        <strain evidence="1 2">DSM 102200</strain>
    </source>
</reference>
<sequence>MATATAAEAAAAPRSSAACTNAAGKYHGNVVGSHALVGYDSQGRPMEEGGTVKVWHSAACGTLWARVVKRAKYKDVARDTGISIDFYNTDLQRDDYLSSYAMTQGALETRAVPVGAHGSAQVGAAFLGDYEYTADQTVTF</sequence>
<proteinExistence type="predicted"/>
<evidence type="ECO:0000313" key="1">
    <source>
        <dbReference type="EMBL" id="TQL96666.1"/>
    </source>
</evidence>
<gene>
    <name evidence="1" type="ORF">FB559_2212</name>
</gene>
<name>A0A543CHV1_9ACTN</name>
<protein>
    <recommendedName>
        <fullName evidence="3">DUF2690 domain-containing protein</fullName>
    </recommendedName>
</protein>
<evidence type="ECO:0000313" key="2">
    <source>
        <dbReference type="Proteomes" id="UP000316096"/>
    </source>
</evidence>
<organism evidence="1 2">
    <name type="scientific">Actinoallomurus bryophytorum</name>
    <dbReference type="NCBI Taxonomy" id="1490222"/>
    <lineage>
        <taxon>Bacteria</taxon>
        <taxon>Bacillati</taxon>
        <taxon>Actinomycetota</taxon>
        <taxon>Actinomycetes</taxon>
        <taxon>Streptosporangiales</taxon>
        <taxon>Thermomonosporaceae</taxon>
        <taxon>Actinoallomurus</taxon>
    </lineage>
</organism>
<dbReference type="AlphaFoldDB" id="A0A543CHV1"/>
<accession>A0A543CHV1</accession>
<comment type="caution">
    <text evidence="1">The sequence shown here is derived from an EMBL/GenBank/DDBJ whole genome shotgun (WGS) entry which is preliminary data.</text>
</comment>
<dbReference type="EMBL" id="VFOZ01000001">
    <property type="protein sequence ID" value="TQL96666.1"/>
    <property type="molecule type" value="Genomic_DNA"/>
</dbReference>
<keyword evidence="2" id="KW-1185">Reference proteome</keyword>
<evidence type="ECO:0008006" key="3">
    <source>
        <dbReference type="Google" id="ProtNLM"/>
    </source>
</evidence>
<dbReference type="Proteomes" id="UP000316096">
    <property type="component" value="Unassembled WGS sequence"/>
</dbReference>